<reference evidence="2 3" key="1">
    <citation type="submission" date="2019-04" db="EMBL/GenBank/DDBJ databases">
        <title>Whole genome sequencing of Brevibacillus sp. TGS2-1.</title>
        <authorList>
            <person name="Choi A."/>
        </authorList>
    </citation>
    <scope>NUCLEOTIDE SEQUENCE [LARGE SCALE GENOMIC DNA]</scope>
    <source>
        <strain evidence="2 3">TGS2-1</strain>
    </source>
</reference>
<accession>A0A4U2YBP8</accession>
<keyword evidence="1" id="KW-0732">Signal</keyword>
<dbReference type="AlphaFoldDB" id="A0A4U2YBP8"/>
<dbReference type="RefSeq" id="WP_137031640.1">
    <property type="nucleotide sequence ID" value="NZ_SZNK01000001.1"/>
</dbReference>
<feature type="signal peptide" evidence="1">
    <location>
        <begin position="1"/>
        <end position="24"/>
    </location>
</feature>
<evidence type="ECO:0000256" key="1">
    <source>
        <dbReference type="SAM" id="SignalP"/>
    </source>
</evidence>
<feature type="chain" id="PRO_5020924836" description="PepSY domain-containing protein" evidence="1">
    <location>
        <begin position="25"/>
        <end position="376"/>
    </location>
</feature>
<dbReference type="EMBL" id="SZNK01000001">
    <property type="protein sequence ID" value="TKI58198.1"/>
    <property type="molecule type" value="Genomic_DNA"/>
</dbReference>
<evidence type="ECO:0008006" key="4">
    <source>
        <dbReference type="Google" id="ProtNLM"/>
    </source>
</evidence>
<evidence type="ECO:0000313" key="2">
    <source>
        <dbReference type="EMBL" id="TKI58198.1"/>
    </source>
</evidence>
<dbReference type="OrthoDB" id="2477697at2"/>
<sequence length="376" mass="43509">MRNLKKTLAVLVAATMLSSTPVWAKDWDESKLPNHVKETYEEVLELVPQLQEYEKKEVINSYGNYIINIDKKKRGEYPSATIEINGETGDFVYFEHISNLEESSNPPSDELAKEKATEFLKEILDDKFEQYKFDNIKEHTVRTRNDDEDGSEIIVERDVKRVYFTTENDNLLNLEVIVDTEGTIYSVLPILTEEKLDQKIRKAAERVFEVVPELKEGPYKIFRRDRSANKSFKRPELSLMRDEILYSNNNGAFIIDNITGELNNLYIDETDEKSNTPISKEVAKVKAAQFIQQVIEDSEKYKFVALGTPYSEVNDSGTVVGFTTPFPEDERYVKHLQVYVAQNGKILSVKANVEEESFDFEQHYKDLEQPLAREKK</sequence>
<evidence type="ECO:0000313" key="3">
    <source>
        <dbReference type="Proteomes" id="UP000307841"/>
    </source>
</evidence>
<organism evidence="2 3">
    <name type="scientific">Brevibacillus antibioticus</name>
    <dbReference type="NCBI Taxonomy" id="2570228"/>
    <lineage>
        <taxon>Bacteria</taxon>
        <taxon>Bacillati</taxon>
        <taxon>Bacillota</taxon>
        <taxon>Bacilli</taxon>
        <taxon>Bacillales</taxon>
        <taxon>Paenibacillaceae</taxon>
        <taxon>Brevibacillus</taxon>
    </lineage>
</organism>
<name>A0A4U2YBP8_9BACL</name>
<protein>
    <recommendedName>
        <fullName evidence="4">PepSY domain-containing protein</fullName>
    </recommendedName>
</protein>
<keyword evidence="3" id="KW-1185">Reference proteome</keyword>
<proteinExistence type="predicted"/>
<gene>
    <name evidence="2" type="ORF">E8L90_23970</name>
</gene>
<dbReference type="Proteomes" id="UP000307841">
    <property type="component" value="Unassembled WGS sequence"/>
</dbReference>
<comment type="caution">
    <text evidence="2">The sequence shown here is derived from an EMBL/GenBank/DDBJ whole genome shotgun (WGS) entry which is preliminary data.</text>
</comment>